<dbReference type="SUPFAM" id="SSF56399">
    <property type="entry name" value="ADP-ribosylation"/>
    <property type="match status" value="1"/>
</dbReference>
<dbReference type="Pfam" id="PF01885">
    <property type="entry name" value="PTS_2-RNA"/>
    <property type="match status" value="1"/>
</dbReference>
<evidence type="ECO:0000313" key="6">
    <source>
        <dbReference type="EMBL" id="SDO23689.1"/>
    </source>
</evidence>
<evidence type="ECO:0000256" key="3">
    <source>
        <dbReference type="ARBA" id="ARBA00023027"/>
    </source>
</evidence>
<dbReference type="InterPro" id="IPR002745">
    <property type="entry name" value="Ptrans_KptA/Tpt1"/>
</dbReference>
<comment type="similarity">
    <text evidence="1 5">Belongs to the KptA/TPT1 family.</text>
</comment>
<dbReference type="EC" id="2.7.1.-" evidence="5"/>
<dbReference type="EMBL" id="LT629706">
    <property type="protein sequence ID" value="SDO23689.1"/>
    <property type="molecule type" value="Genomic_DNA"/>
</dbReference>
<evidence type="ECO:0000256" key="4">
    <source>
        <dbReference type="ARBA" id="ARBA00025212"/>
    </source>
</evidence>
<dbReference type="PANTHER" id="PTHR12684:SF2">
    <property type="entry name" value="TRNA 2'-PHOSPHOTRANSFERASE 1"/>
    <property type="match status" value="1"/>
</dbReference>
<dbReference type="InterPro" id="IPR042081">
    <property type="entry name" value="RNA_2'-PTrans_C"/>
</dbReference>
<name>A0ABY0RKZ6_9PSED</name>
<evidence type="ECO:0000256" key="5">
    <source>
        <dbReference type="HAMAP-Rule" id="MF_00299"/>
    </source>
</evidence>
<dbReference type="Gene3D" id="1.10.10.970">
    <property type="entry name" value="RNA 2'-phosphotransferase, Tpt1/KptA family, N-terminal domain"/>
    <property type="match status" value="1"/>
</dbReference>
<gene>
    <name evidence="5" type="primary">kptA</name>
    <name evidence="6" type="ORF">SAMN04490208_3052</name>
</gene>
<dbReference type="PANTHER" id="PTHR12684">
    <property type="entry name" value="PUTATIVE PHOSPHOTRANSFERASE"/>
    <property type="match status" value="1"/>
</dbReference>
<comment type="function">
    <text evidence="4 5">Removes the 2'-phosphate from RNA via an intermediate in which the phosphate is ADP-ribosylated by NAD followed by a presumed transesterification to release the RNA and generate ADP-ribose 1''-2''-cyclic phosphate (APPR&gt;P). May function as an ADP-ribosylase.</text>
</comment>
<dbReference type="InterPro" id="IPR042080">
    <property type="entry name" value="RNA_2'-PTrans_N"/>
</dbReference>
<keyword evidence="2 5" id="KW-0808">Transferase</keyword>
<evidence type="ECO:0000256" key="1">
    <source>
        <dbReference type="ARBA" id="ARBA00009836"/>
    </source>
</evidence>
<keyword evidence="7" id="KW-1185">Reference proteome</keyword>
<evidence type="ECO:0000313" key="7">
    <source>
        <dbReference type="Proteomes" id="UP000181903"/>
    </source>
</evidence>
<reference evidence="6 7" key="1">
    <citation type="submission" date="2016-10" db="EMBL/GenBank/DDBJ databases">
        <authorList>
            <person name="Varghese N."/>
            <person name="Submissions S."/>
        </authorList>
    </citation>
    <scope>NUCLEOTIDE SEQUENCE [LARGE SCALE GENOMIC DNA]</scope>
    <source>
        <strain evidence="6 7">BS2776</strain>
    </source>
</reference>
<dbReference type="InterPro" id="IPR022928">
    <property type="entry name" value="RNA_2'-PTrans_KptA"/>
</dbReference>
<accession>A0ABY0RKZ6</accession>
<dbReference type="Proteomes" id="UP000181903">
    <property type="component" value="Chromosome I"/>
</dbReference>
<protein>
    <recommendedName>
        <fullName evidence="5">Probable RNA 2'-phosphotransferase</fullName>
        <ecNumber evidence="5">2.7.1.-</ecNumber>
    </recommendedName>
</protein>
<organism evidence="6 7">
    <name type="scientific">Pseudomonas poae</name>
    <dbReference type="NCBI Taxonomy" id="200451"/>
    <lineage>
        <taxon>Bacteria</taxon>
        <taxon>Pseudomonadati</taxon>
        <taxon>Pseudomonadota</taxon>
        <taxon>Gammaproteobacteria</taxon>
        <taxon>Pseudomonadales</taxon>
        <taxon>Pseudomonadaceae</taxon>
        <taxon>Pseudomonas</taxon>
    </lineage>
</organism>
<evidence type="ECO:0000256" key="2">
    <source>
        <dbReference type="ARBA" id="ARBA00022679"/>
    </source>
</evidence>
<proteinExistence type="inferred from homology"/>
<keyword evidence="3 5" id="KW-0520">NAD</keyword>
<dbReference type="HAMAP" id="MF_00299">
    <property type="entry name" value="KptA"/>
    <property type="match status" value="1"/>
</dbReference>
<sequence>MTMNSKKINEASKLLSYVLRHKPHSIGIELDSDGWADIDQLITGLANDDRRNINREMILAILTSSEKKRFAISSDGQHIRALQGHSSENVSIQHPAETPPTILYHGTATRFLKSIQQQGLISGSRHHVHLTKDKSTALAVGQRYGKPVTLIIDSLKMHHNGLAFYLAENGIWLTTHVPPQYIMQEQGSSI</sequence>
<dbReference type="Gene3D" id="3.20.170.30">
    <property type="match status" value="1"/>
</dbReference>